<dbReference type="Proteomes" id="UP000198816">
    <property type="component" value="Unassembled WGS sequence"/>
</dbReference>
<evidence type="ECO:0000256" key="1">
    <source>
        <dbReference type="SAM" id="Phobius"/>
    </source>
</evidence>
<name>A0A1H2R1E5_THIRO</name>
<evidence type="ECO:0000313" key="3">
    <source>
        <dbReference type="Proteomes" id="UP000198816"/>
    </source>
</evidence>
<keyword evidence="3" id="KW-1185">Reference proteome</keyword>
<keyword evidence="1" id="KW-1133">Transmembrane helix</keyword>
<evidence type="ECO:0000313" key="2">
    <source>
        <dbReference type="EMBL" id="SDW13286.1"/>
    </source>
</evidence>
<dbReference type="OrthoDB" id="5771900at2"/>
<organism evidence="2 3">
    <name type="scientific">Thiocapsa roseopersicina</name>
    <dbReference type="NCBI Taxonomy" id="1058"/>
    <lineage>
        <taxon>Bacteria</taxon>
        <taxon>Pseudomonadati</taxon>
        <taxon>Pseudomonadota</taxon>
        <taxon>Gammaproteobacteria</taxon>
        <taxon>Chromatiales</taxon>
        <taxon>Chromatiaceae</taxon>
        <taxon>Thiocapsa</taxon>
    </lineage>
</organism>
<dbReference type="RefSeq" id="WP_093027743.1">
    <property type="nucleotide sequence ID" value="NZ_FNNZ01000001.1"/>
</dbReference>
<dbReference type="STRING" id="1058.SAMN05421783_101505"/>
<keyword evidence="1" id="KW-0472">Membrane</keyword>
<accession>A0A1H2R1E5</accession>
<gene>
    <name evidence="2" type="ORF">SAMN05421783_101505</name>
</gene>
<feature type="transmembrane region" description="Helical" evidence="1">
    <location>
        <begin position="12"/>
        <end position="32"/>
    </location>
</feature>
<dbReference type="EMBL" id="FNNZ01000001">
    <property type="protein sequence ID" value="SDW13286.1"/>
    <property type="molecule type" value="Genomic_DNA"/>
</dbReference>
<protein>
    <submittedName>
        <fullName evidence="2">Uncharacterized protein</fullName>
    </submittedName>
</protein>
<feature type="transmembrane region" description="Helical" evidence="1">
    <location>
        <begin position="44"/>
        <end position="65"/>
    </location>
</feature>
<reference evidence="3" key="1">
    <citation type="submission" date="2016-10" db="EMBL/GenBank/DDBJ databases">
        <authorList>
            <person name="Varghese N."/>
            <person name="Submissions S."/>
        </authorList>
    </citation>
    <scope>NUCLEOTIDE SEQUENCE [LARGE SCALE GENOMIC DNA]</scope>
    <source>
        <strain evidence="3">DSM 217</strain>
    </source>
</reference>
<dbReference type="AlphaFoldDB" id="A0A1H2R1E5"/>
<sequence length="87" mass="9698">MKLCPKCNRSPLPFVMVLLISSVLAFITWLVLGLSQVEPTIRVAAGAAVFLAVGGTLLHYVISCLKRHCRHDRERERIHGQTFSRPA</sequence>
<keyword evidence="1" id="KW-0812">Transmembrane</keyword>
<proteinExistence type="predicted"/>